<gene>
    <name evidence="11" type="ORF">RM877_16220</name>
</gene>
<keyword evidence="11" id="KW-0540">Nuclease</keyword>
<dbReference type="GO" id="GO:0004519">
    <property type="term" value="F:endonuclease activity"/>
    <property type="evidence" value="ECO:0007669"/>
    <property type="project" value="UniProtKB-KW"/>
</dbReference>
<evidence type="ECO:0000256" key="6">
    <source>
        <dbReference type="ARBA" id="ARBA00022806"/>
    </source>
</evidence>
<feature type="domain" description="HD Cas3-type" evidence="10">
    <location>
        <begin position="20"/>
        <end position="225"/>
    </location>
</feature>
<organism evidence="11 12">
    <name type="scientific">Streptomyces doudnae</name>
    <dbReference type="NCBI Taxonomy" id="3075536"/>
    <lineage>
        <taxon>Bacteria</taxon>
        <taxon>Bacillati</taxon>
        <taxon>Actinomycetota</taxon>
        <taxon>Actinomycetes</taxon>
        <taxon>Kitasatosporales</taxon>
        <taxon>Streptomycetaceae</taxon>
        <taxon>Streptomyces</taxon>
    </lineage>
</organism>
<dbReference type="InterPro" id="IPR014001">
    <property type="entry name" value="Helicase_ATP-bd"/>
</dbReference>
<comment type="similarity">
    <text evidence="1">In the N-terminal section; belongs to the CRISPR-associated nuclease Cas3-HD family.</text>
</comment>
<evidence type="ECO:0000313" key="11">
    <source>
        <dbReference type="EMBL" id="MDT0436230.1"/>
    </source>
</evidence>
<evidence type="ECO:0000256" key="9">
    <source>
        <dbReference type="SAM" id="Coils"/>
    </source>
</evidence>
<dbReference type="InterPro" id="IPR050079">
    <property type="entry name" value="DEAD_box_RNA_helicase"/>
</dbReference>
<evidence type="ECO:0000256" key="2">
    <source>
        <dbReference type="ARBA" id="ARBA00009046"/>
    </source>
</evidence>
<accession>A0ABD5EPI8</accession>
<keyword evidence="3" id="KW-0479">Metal-binding</keyword>
<dbReference type="GO" id="GO:0005524">
    <property type="term" value="F:ATP binding"/>
    <property type="evidence" value="ECO:0007669"/>
    <property type="project" value="UniProtKB-KW"/>
</dbReference>
<keyword evidence="4" id="KW-0547">Nucleotide-binding</keyword>
<keyword evidence="7" id="KW-0067">ATP-binding</keyword>
<dbReference type="Gene3D" id="3.40.50.300">
    <property type="entry name" value="P-loop containing nucleotide triphosphate hydrolases"/>
    <property type="match status" value="2"/>
</dbReference>
<evidence type="ECO:0000256" key="8">
    <source>
        <dbReference type="ARBA" id="ARBA00023118"/>
    </source>
</evidence>
<evidence type="ECO:0000256" key="4">
    <source>
        <dbReference type="ARBA" id="ARBA00022741"/>
    </source>
</evidence>
<evidence type="ECO:0000256" key="1">
    <source>
        <dbReference type="ARBA" id="ARBA00006847"/>
    </source>
</evidence>
<dbReference type="AlphaFoldDB" id="A0ABD5EPI8"/>
<proteinExistence type="inferred from homology"/>
<dbReference type="RefSeq" id="WP_093836169.1">
    <property type="nucleotide sequence ID" value="NZ_JAVRES010000006.1"/>
</dbReference>
<feature type="coiled-coil region" evidence="9">
    <location>
        <begin position="791"/>
        <end position="819"/>
    </location>
</feature>
<dbReference type="GO" id="GO:0046872">
    <property type="term" value="F:metal ion binding"/>
    <property type="evidence" value="ECO:0007669"/>
    <property type="project" value="UniProtKB-KW"/>
</dbReference>
<keyword evidence="11" id="KW-0255">Endonuclease</keyword>
<name>A0ABD5EPI8_9ACTN</name>
<dbReference type="Proteomes" id="UP001183535">
    <property type="component" value="Unassembled WGS sequence"/>
</dbReference>
<dbReference type="CDD" id="cd17930">
    <property type="entry name" value="DEXHc_cas3"/>
    <property type="match status" value="1"/>
</dbReference>
<keyword evidence="6" id="KW-0347">Helicase</keyword>
<dbReference type="InterPro" id="IPR027417">
    <property type="entry name" value="P-loop_NTPase"/>
</dbReference>
<reference evidence="12" key="1">
    <citation type="submission" date="2023-07" db="EMBL/GenBank/DDBJ databases">
        <title>30 novel species of actinomycetes from the DSMZ collection.</title>
        <authorList>
            <person name="Nouioui I."/>
        </authorList>
    </citation>
    <scope>NUCLEOTIDE SEQUENCE [LARGE SCALE GENOMIC DNA]</scope>
    <source>
        <strain evidence="12">DSM 41981</strain>
    </source>
</reference>
<dbReference type="SMART" id="SM00487">
    <property type="entry name" value="DEXDc"/>
    <property type="match status" value="1"/>
</dbReference>
<dbReference type="SUPFAM" id="SSF52540">
    <property type="entry name" value="P-loop containing nucleoside triphosphate hydrolases"/>
    <property type="match status" value="1"/>
</dbReference>
<dbReference type="Pfam" id="PF18395">
    <property type="entry name" value="Cas3_C"/>
    <property type="match status" value="1"/>
</dbReference>
<dbReference type="Pfam" id="PF18019">
    <property type="entry name" value="Cas3_HD"/>
    <property type="match status" value="1"/>
</dbReference>
<evidence type="ECO:0000313" key="12">
    <source>
        <dbReference type="Proteomes" id="UP001183535"/>
    </source>
</evidence>
<dbReference type="NCBIfam" id="TIGR01596">
    <property type="entry name" value="cas3_HD"/>
    <property type="match status" value="1"/>
</dbReference>
<dbReference type="GO" id="GO:0004386">
    <property type="term" value="F:helicase activity"/>
    <property type="evidence" value="ECO:0007669"/>
    <property type="project" value="UniProtKB-KW"/>
</dbReference>
<dbReference type="GO" id="GO:0016787">
    <property type="term" value="F:hydrolase activity"/>
    <property type="evidence" value="ECO:0007669"/>
    <property type="project" value="UniProtKB-KW"/>
</dbReference>
<dbReference type="InterPro" id="IPR041372">
    <property type="entry name" value="Cas3_C"/>
</dbReference>
<dbReference type="Gene3D" id="1.10.3210.30">
    <property type="match status" value="1"/>
</dbReference>
<dbReference type="Pfam" id="PF22590">
    <property type="entry name" value="Cas3-like_C_2"/>
    <property type="match status" value="1"/>
</dbReference>
<protein>
    <submittedName>
        <fullName evidence="11">CRISPR-associated endonuclease Cas3</fullName>
    </submittedName>
</protein>
<dbReference type="PANTHER" id="PTHR47959">
    <property type="entry name" value="ATP-DEPENDENT RNA HELICASE RHLE-RELATED"/>
    <property type="match status" value="1"/>
</dbReference>
<sequence>MSDVVVPDQVDVRVWGKERGLPYPYPLICHLLDVAAVFGALWDVLLHPRLRERVAAELGLGVGDARRVLAWWAGLHDLGKITPPFQAQVPDAFKALTDEGSYVAAEGAERLAGFRHELGTHWALVSLLAEAGYPVSRVQARSLPHQVAQLLGGHHGCFADVVPVRQAAAAGQYQAGLGQRGWQEQRRCHLEAVRRAVSADAVPAGQLSAATSVRVYGLVVLADWLASSVEWILPGLPSRTWPGRPEQLDAHYRQAVRDAPGVVATARLGRTEFPRERALKFEELFPFAPNVLQQDVAEVLPGLVGEEGSGLVLVTAPTGDGKTEAALFAAALLGRASGARGVYFALPTMATADQMFPRVASFAERVLTGERAMLLMHSAAWLSTAMDGARGGRATDTWSLEEAVKQGEQDADASGDKFSAAPATAVEARAWLREGGKRGFAAPLGAGTIDQALAAVLPVSFNALRLFGLSDKVLIVDEAHAYGPWMHTLMVRLLEWLGALRAPVVLLSATLTGRSASSLVDAYRRGAGFTAPCAVQPAYPGWLFADATTGGVSDARAVATSRPRTLDLSLRQVTWDCEESEGGPRLGGRRGVLREVLTPVAEFGGTALVCCTTVAEAQRTFRDLRRAFPALARRKGGIRLLHSRFPGLLRQEITADCEGAYGKPGPDKQSGVRPASILVATQIVEQSLDFDFDLVVSDLAPLALLLQRAGRGRRHARGPTGRPAWARAEDRPALVVLEPTGPDGVTEPPGSWGDVYDHSLLLRSAALLREKAGQGIAVPGDVQDLVDAVYAQDFADRLKEAREQEAEAAARRLHALDQRRTGAQIAEETLAVMTGVSPPYAVRGDLSLLSKGTAEMTAELLTTRLGADTGRLLLLFTQEAGRVSLDEEGRLPLPDKGAPDRAAVRRIVARTVPVPSRWLPPAGDRPELPAAWRKHTHLRDLVLVPMVRTSEGSGSTVWHGELDGRQVEFTRETGIDRV</sequence>
<dbReference type="CDD" id="cd09641">
    <property type="entry name" value="Cas3''_I"/>
    <property type="match status" value="1"/>
</dbReference>
<evidence type="ECO:0000259" key="10">
    <source>
        <dbReference type="PROSITE" id="PS51643"/>
    </source>
</evidence>
<dbReference type="PROSITE" id="PS51643">
    <property type="entry name" value="HD_CAS3"/>
    <property type="match status" value="1"/>
</dbReference>
<dbReference type="InterPro" id="IPR038257">
    <property type="entry name" value="CRISPR-assoc_Cas3_HD_sf"/>
</dbReference>
<keyword evidence="9" id="KW-0175">Coiled coil</keyword>
<comment type="caution">
    <text evidence="11">The sequence shown here is derived from an EMBL/GenBank/DDBJ whole genome shotgun (WGS) entry which is preliminary data.</text>
</comment>
<keyword evidence="5" id="KW-0378">Hydrolase</keyword>
<evidence type="ECO:0000256" key="7">
    <source>
        <dbReference type="ARBA" id="ARBA00022840"/>
    </source>
</evidence>
<evidence type="ECO:0000256" key="5">
    <source>
        <dbReference type="ARBA" id="ARBA00022801"/>
    </source>
</evidence>
<dbReference type="InterPro" id="IPR006483">
    <property type="entry name" value="CRISPR-assoc_Cas3_HD"/>
</dbReference>
<comment type="similarity">
    <text evidence="2">In the central section; belongs to the CRISPR-associated helicase Cas3 family.</text>
</comment>
<dbReference type="InterPro" id="IPR054712">
    <property type="entry name" value="Cas3-like_dom"/>
</dbReference>
<dbReference type="GO" id="GO:0051607">
    <property type="term" value="P:defense response to virus"/>
    <property type="evidence" value="ECO:0007669"/>
    <property type="project" value="UniProtKB-KW"/>
</dbReference>
<dbReference type="PANTHER" id="PTHR47959:SF16">
    <property type="entry name" value="CRISPR-ASSOCIATED NUCLEASE_HELICASE CAS3-RELATED"/>
    <property type="match status" value="1"/>
</dbReference>
<keyword evidence="12" id="KW-1185">Reference proteome</keyword>
<dbReference type="EMBL" id="JAVRES010000006">
    <property type="protein sequence ID" value="MDT0436230.1"/>
    <property type="molecule type" value="Genomic_DNA"/>
</dbReference>
<evidence type="ECO:0000256" key="3">
    <source>
        <dbReference type="ARBA" id="ARBA00022723"/>
    </source>
</evidence>
<keyword evidence="8" id="KW-0051">Antiviral defense</keyword>